<keyword evidence="6" id="KW-1185">Reference proteome</keyword>
<accession>A0A923MD02</accession>
<dbReference type="PANTHER" id="PTHR30548:SF4">
    <property type="entry name" value="SUBUNIT OF OXYGEN-SENSITIVE 2-HYDROXYISOCAPROYL-COA DEHYDRATASE"/>
    <property type="match status" value="1"/>
</dbReference>
<dbReference type="Pfam" id="PF06050">
    <property type="entry name" value="HGD-D"/>
    <property type="match status" value="1"/>
</dbReference>
<proteinExistence type="inferred from homology"/>
<evidence type="ECO:0000256" key="3">
    <source>
        <dbReference type="ARBA" id="ARBA00023004"/>
    </source>
</evidence>
<dbReference type="EMBL" id="JACORU010000015">
    <property type="protein sequence ID" value="MBC5768108.1"/>
    <property type="molecule type" value="Genomic_DNA"/>
</dbReference>
<keyword evidence="3" id="KW-0408">Iron</keyword>
<name>A0A923MD02_9BURK</name>
<dbReference type="Gene3D" id="3.40.50.11900">
    <property type="match status" value="1"/>
</dbReference>
<dbReference type="InterPro" id="IPR011955">
    <property type="entry name" value="Benzoyl_CoA_Rdtase_B"/>
</dbReference>
<keyword evidence="4" id="KW-0411">Iron-sulfur</keyword>
<evidence type="ECO:0000256" key="2">
    <source>
        <dbReference type="ARBA" id="ARBA00022723"/>
    </source>
</evidence>
<dbReference type="RefSeq" id="WP_187084598.1">
    <property type="nucleotide sequence ID" value="NZ_JACORU010000015.1"/>
</dbReference>
<dbReference type="PANTHER" id="PTHR30548">
    <property type="entry name" value="2-HYDROXYGLUTARYL-COA DEHYDRATASE, D-COMPONENT-RELATED"/>
    <property type="match status" value="1"/>
</dbReference>
<dbReference type="GO" id="GO:0046872">
    <property type="term" value="F:metal ion binding"/>
    <property type="evidence" value="ECO:0007669"/>
    <property type="project" value="UniProtKB-KW"/>
</dbReference>
<reference evidence="5" key="1">
    <citation type="submission" date="2020-08" db="EMBL/GenBank/DDBJ databases">
        <title>Ramlibacter sp. GTP1 16S ribosomal RNA gene genome sequencing and assembly.</title>
        <authorList>
            <person name="Kang M."/>
        </authorList>
    </citation>
    <scope>NUCLEOTIDE SEQUENCE</scope>
    <source>
        <strain evidence="5">GTP1</strain>
    </source>
</reference>
<comment type="similarity">
    <text evidence="1">Belongs to the FldB/FldC dehydratase alpha/beta subunit family.</text>
</comment>
<comment type="caution">
    <text evidence="5">The sequence shown here is derived from an EMBL/GenBank/DDBJ whole genome shotgun (WGS) entry which is preliminary data.</text>
</comment>
<gene>
    <name evidence="5" type="primary">bcrB</name>
    <name evidence="5" type="ORF">H8R02_26830</name>
</gene>
<organism evidence="5 6">
    <name type="scientific">Ramlibacter albus</name>
    <dbReference type="NCBI Taxonomy" id="2079448"/>
    <lineage>
        <taxon>Bacteria</taxon>
        <taxon>Pseudomonadati</taxon>
        <taxon>Pseudomonadota</taxon>
        <taxon>Betaproteobacteria</taxon>
        <taxon>Burkholderiales</taxon>
        <taxon>Comamonadaceae</taxon>
        <taxon>Ramlibacter</taxon>
    </lineage>
</organism>
<evidence type="ECO:0000313" key="6">
    <source>
        <dbReference type="Proteomes" id="UP000596827"/>
    </source>
</evidence>
<evidence type="ECO:0000256" key="1">
    <source>
        <dbReference type="ARBA" id="ARBA00005806"/>
    </source>
</evidence>
<dbReference type="AlphaFoldDB" id="A0A923MD02"/>
<dbReference type="GO" id="GO:0051536">
    <property type="term" value="F:iron-sulfur cluster binding"/>
    <property type="evidence" value="ECO:0007669"/>
    <property type="project" value="UniProtKB-KW"/>
</dbReference>
<protein>
    <submittedName>
        <fullName evidence="5">Benzoyl-CoA reductase subunit B</fullName>
        <ecNumber evidence="5">1.3.7.8</ecNumber>
    </submittedName>
</protein>
<dbReference type="Proteomes" id="UP000596827">
    <property type="component" value="Unassembled WGS sequence"/>
</dbReference>
<dbReference type="InterPro" id="IPR010327">
    <property type="entry name" value="FldB/FldC_alpha/beta"/>
</dbReference>
<dbReference type="NCBIfam" id="TIGR02260">
    <property type="entry name" value="benz_CoA_red_B"/>
    <property type="match status" value="1"/>
</dbReference>
<dbReference type="EC" id="1.3.7.8" evidence="5"/>
<dbReference type="GO" id="GO:0018522">
    <property type="term" value="F:benzoyl-CoA reductase activity"/>
    <property type="evidence" value="ECO:0007669"/>
    <property type="project" value="UniProtKB-EC"/>
</dbReference>
<dbReference type="Gene3D" id="3.40.50.11890">
    <property type="match status" value="1"/>
</dbReference>
<keyword evidence="5" id="KW-0560">Oxidoreductase</keyword>
<evidence type="ECO:0000313" key="5">
    <source>
        <dbReference type="EMBL" id="MBC5768108.1"/>
    </source>
</evidence>
<evidence type="ECO:0000256" key="4">
    <source>
        <dbReference type="ARBA" id="ARBA00023014"/>
    </source>
</evidence>
<sequence length="453" mass="51192">MNTVISMPETRKAKPVAIKEDAMNLQKELINANYRDLAQAHQQGRKVSATFVPGNLNELLMCFDFARSLPETNALQNGMRKKSGKMIMDAERDGQSEDVCTYVKADLGMMMGGEVGPTGDVLPRPDVLLLSYTGCFTFMKWFELIRHKYGTETLMLHVPYQGTGRIDPNMRNYVVKQLKETIIPGLERISGVKFDIDRLRQYMKESVKAEEDLVKVLQSAKNRPSPIDGYFGAVYYIGPIFTAFRGTPEATEYYRVLCGEIEERIRLGKGPVTPEGDMGEEKYRLIVEGPPNWTSFRDFWKMFYDEGAVVVSSTYAKVGGLYDFGFRHDPDHPLESLADYCLGCYTNLNLPSRIDMICKYIEEYEADGLLINSVKSCNSFSAGQLLILREVEKRTGKPAAFIETDLVDPRYFSAANVKNRLESYFQMVKQKRTTGIGADMKPVFQIHPASMGA</sequence>
<keyword evidence="2" id="KW-0479">Metal-binding</keyword>